<dbReference type="Pfam" id="PF23023">
    <property type="entry name" value="Anti-Pycsar_Apyc1"/>
    <property type="match status" value="1"/>
</dbReference>
<dbReference type="AlphaFoldDB" id="A0A2N7PJB6"/>
<dbReference type="InterPro" id="IPR001279">
    <property type="entry name" value="Metallo-B-lactamas"/>
</dbReference>
<dbReference type="SMART" id="SM00849">
    <property type="entry name" value="Lactamase_B"/>
    <property type="match status" value="1"/>
</dbReference>
<dbReference type="InterPro" id="IPR036866">
    <property type="entry name" value="RibonucZ/Hydroxyglut_hydro"/>
</dbReference>
<evidence type="ECO:0000259" key="1">
    <source>
        <dbReference type="SMART" id="SM00849"/>
    </source>
</evidence>
<name>A0A2N7PJB6_9BACT</name>
<dbReference type="GO" id="GO:0042781">
    <property type="term" value="F:3'-tRNA processing endoribonuclease activity"/>
    <property type="evidence" value="ECO:0007669"/>
    <property type="project" value="TreeGrafter"/>
</dbReference>
<gene>
    <name evidence="2" type="ORF">C0197_04000</name>
</gene>
<dbReference type="PANTHER" id="PTHR46018:SF4">
    <property type="entry name" value="METALLO-HYDROLASE YHFI-RELATED"/>
    <property type="match status" value="1"/>
</dbReference>
<dbReference type="EMBL" id="PNIE01000055">
    <property type="protein sequence ID" value="PMP62734.1"/>
    <property type="molecule type" value="Genomic_DNA"/>
</dbReference>
<reference evidence="2 3" key="1">
    <citation type="submission" date="2018-01" db="EMBL/GenBank/DDBJ databases">
        <title>Metagenomic assembled genomes from two thermal pools in the Uzon Caldera, Kamchatka, Russia.</title>
        <authorList>
            <person name="Wilkins L."/>
            <person name="Ettinger C."/>
        </authorList>
    </citation>
    <scope>NUCLEOTIDE SEQUENCE [LARGE SCALE GENOMIC DNA]</scope>
    <source>
        <strain evidence="2">ZAV-15</strain>
    </source>
</reference>
<feature type="non-terminal residue" evidence="2">
    <location>
        <position position="250"/>
    </location>
</feature>
<evidence type="ECO:0000313" key="3">
    <source>
        <dbReference type="Proteomes" id="UP000235731"/>
    </source>
</evidence>
<accession>A0A2N7PJB6</accession>
<organism evidence="2 3">
    <name type="scientific">Caldimicrobium thiodismutans</name>
    <dbReference type="NCBI Taxonomy" id="1653476"/>
    <lineage>
        <taxon>Bacteria</taxon>
        <taxon>Pseudomonadati</taxon>
        <taxon>Thermodesulfobacteriota</taxon>
        <taxon>Thermodesulfobacteria</taxon>
        <taxon>Thermodesulfobacteriales</taxon>
        <taxon>Thermodesulfobacteriaceae</taxon>
        <taxon>Caldimicrobium</taxon>
    </lineage>
</organism>
<dbReference type="Gene3D" id="3.60.15.10">
    <property type="entry name" value="Ribonuclease Z/Hydroxyacylglutathione hydrolase-like"/>
    <property type="match status" value="1"/>
</dbReference>
<evidence type="ECO:0000313" key="2">
    <source>
        <dbReference type="EMBL" id="PMP62734.1"/>
    </source>
</evidence>
<dbReference type="CDD" id="cd16272">
    <property type="entry name" value="RNaseZ_MBL-fold"/>
    <property type="match status" value="1"/>
</dbReference>
<keyword evidence="2" id="KW-0378">Hydrolase</keyword>
<protein>
    <submittedName>
        <fullName evidence="2">MBL fold metallo-hydrolase</fullName>
    </submittedName>
</protein>
<feature type="domain" description="Metallo-beta-lactamase" evidence="1">
    <location>
        <begin position="18"/>
        <end position="198"/>
    </location>
</feature>
<proteinExistence type="predicted"/>
<dbReference type="PANTHER" id="PTHR46018">
    <property type="entry name" value="ZINC PHOSPHODIESTERASE ELAC PROTEIN 1"/>
    <property type="match status" value="1"/>
</dbReference>
<dbReference type="Proteomes" id="UP000235731">
    <property type="component" value="Unassembled WGS sequence"/>
</dbReference>
<sequence>MKLTVLGSGTGWITSKRRAPGYLLSYEKFHLLLDLGPGTINQLLKTGLTINDISAIFISHFHPDHVTDLIPFLFAMNYRLGYTREEKILLYAHKNFSLFYENLKAAFGHWICPPKELLEIKLIEKEDFYTFQLGPFLAKTIKVKHNPESLAIRLEIDKKSITYSGDTGFCEELITLSYGSDLLILECANSKNFFVPHHLGPEEIALVCERAKPKRVLLSHFYPHSEEVDINLIKERYTGEIILAYDLLTL</sequence>
<comment type="caution">
    <text evidence="2">The sequence shown here is derived from an EMBL/GenBank/DDBJ whole genome shotgun (WGS) entry which is preliminary data.</text>
</comment>
<dbReference type="SUPFAM" id="SSF56281">
    <property type="entry name" value="Metallo-hydrolase/oxidoreductase"/>
    <property type="match status" value="1"/>
</dbReference>